<name>A0A8X6WNS9_9ARAC</name>
<evidence type="ECO:0000256" key="1">
    <source>
        <dbReference type="SAM" id="MobiDB-lite"/>
    </source>
</evidence>
<comment type="caution">
    <text evidence="2">The sequence shown here is derived from an EMBL/GenBank/DDBJ whole genome shotgun (WGS) entry which is preliminary data.</text>
</comment>
<gene>
    <name evidence="2" type="ORF">TNIN_252201</name>
</gene>
<feature type="region of interest" description="Disordered" evidence="1">
    <location>
        <begin position="30"/>
        <end position="68"/>
    </location>
</feature>
<organism evidence="2 3">
    <name type="scientific">Trichonephila inaurata madagascariensis</name>
    <dbReference type="NCBI Taxonomy" id="2747483"/>
    <lineage>
        <taxon>Eukaryota</taxon>
        <taxon>Metazoa</taxon>
        <taxon>Ecdysozoa</taxon>
        <taxon>Arthropoda</taxon>
        <taxon>Chelicerata</taxon>
        <taxon>Arachnida</taxon>
        <taxon>Araneae</taxon>
        <taxon>Araneomorphae</taxon>
        <taxon>Entelegynae</taxon>
        <taxon>Araneoidea</taxon>
        <taxon>Nephilidae</taxon>
        <taxon>Trichonephila</taxon>
        <taxon>Trichonephila inaurata</taxon>
    </lineage>
</organism>
<accession>A0A8X6WNS9</accession>
<dbReference type="EMBL" id="BMAV01000401">
    <property type="protein sequence ID" value="GFY37649.1"/>
    <property type="molecule type" value="Genomic_DNA"/>
</dbReference>
<keyword evidence="3" id="KW-1185">Reference proteome</keyword>
<proteinExistence type="predicted"/>
<protein>
    <submittedName>
        <fullName evidence="2">Uncharacterized protein</fullName>
    </submittedName>
</protein>
<sequence>MKTRAKPFISAVQHTIEYLNLTSAMQPLFHREDLPVPDSPTDPSKEYELEDKEDTSVPNNELNDLDRN</sequence>
<dbReference type="Proteomes" id="UP000886998">
    <property type="component" value="Unassembled WGS sequence"/>
</dbReference>
<dbReference type="AlphaFoldDB" id="A0A8X6WNS9"/>
<reference evidence="2" key="1">
    <citation type="submission" date="2020-08" db="EMBL/GenBank/DDBJ databases">
        <title>Multicomponent nature underlies the extraordinary mechanical properties of spider dragline silk.</title>
        <authorList>
            <person name="Kono N."/>
            <person name="Nakamura H."/>
            <person name="Mori M."/>
            <person name="Yoshida Y."/>
            <person name="Ohtoshi R."/>
            <person name="Malay A.D."/>
            <person name="Moran D.A.P."/>
            <person name="Tomita M."/>
            <person name="Numata K."/>
            <person name="Arakawa K."/>
        </authorList>
    </citation>
    <scope>NUCLEOTIDE SEQUENCE</scope>
</reference>
<evidence type="ECO:0000313" key="3">
    <source>
        <dbReference type="Proteomes" id="UP000886998"/>
    </source>
</evidence>
<evidence type="ECO:0000313" key="2">
    <source>
        <dbReference type="EMBL" id="GFY37649.1"/>
    </source>
</evidence>